<dbReference type="Pfam" id="PF02104">
    <property type="entry name" value="SURF1"/>
    <property type="match status" value="1"/>
</dbReference>
<evidence type="ECO:0000313" key="7">
    <source>
        <dbReference type="EMBL" id="MBP1474343.1"/>
    </source>
</evidence>
<accession>A0ABS4DMR6</accession>
<evidence type="ECO:0000256" key="4">
    <source>
        <dbReference type="ARBA" id="ARBA00022989"/>
    </source>
</evidence>
<evidence type="ECO:0000256" key="5">
    <source>
        <dbReference type="ARBA" id="ARBA00023136"/>
    </source>
</evidence>
<dbReference type="InterPro" id="IPR045214">
    <property type="entry name" value="Surf1/Surf4"/>
</dbReference>
<reference evidence="7 8" key="1">
    <citation type="submission" date="2021-04" db="EMBL/GenBank/DDBJ databases">
        <authorList>
            <person name="Huq M.A."/>
        </authorList>
    </citation>
    <scope>NUCLEOTIDE SEQUENCE [LARGE SCALE GENOMIC DNA]</scope>
    <source>
        <strain evidence="7 8">MAH-13</strain>
    </source>
</reference>
<evidence type="ECO:0000256" key="2">
    <source>
        <dbReference type="ARBA" id="ARBA00007165"/>
    </source>
</evidence>
<feature type="transmembrane region" description="Helical" evidence="6">
    <location>
        <begin position="215"/>
        <end position="233"/>
    </location>
</feature>
<dbReference type="PANTHER" id="PTHR23427:SF2">
    <property type="entry name" value="SURFEIT LOCUS PROTEIN 1"/>
    <property type="match status" value="1"/>
</dbReference>
<evidence type="ECO:0000256" key="3">
    <source>
        <dbReference type="ARBA" id="ARBA00022692"/>
    </source>
</evidence>
<dbReference type="CDD" id="cd06662">
    <property type="entry name" value="SURF1"/>
    <property type="match status" value="1"/>
</dbReference>
<name>A0ABS4DMR6_9GAMM</name>
<keyword evidence="5 6" id="KW-0472">Membrane</keyword>
<evidence type="ECO:0000256" key="6">
    <source>
        <dbReference type="RuleBase" id="RU363076"/>
    </source>
</evidence>
<sequence>MTRWRRPAWWSVLLTVAAAALFVRLGLWQLDRAAYKDSLVRRYAAAAVASPIPFGKVAATPPADAFPRVAVRGSWLTDRVYLLDNPHHDARGGVEVYVPLALPGDSRLLLVDLGFLPTAREQAPALPSLPAGEVDLHGLYLPPPGVGLELGGDALAGQAHWPKTTIYLDLGQVAKDLGRPLYPRVLALDANPAARYQREHPFDFSSMPPSRHRAYAFQWFSFAVAVVVIFLVLHRKRRPRRTDIR</sequence>
<dbReference type="PANTHER" id="PTHR23427">
    <property type="entry name" value="SURFEIT LOCUS PROTEIN"/>
    <property type="match status" value="1"/>
</dbReference>
<dbReference type="InterPro" id="IPR002994">
    <property type="entry name" value="Surf1/Shy1"/>
</dbReference>
<dbReference type="PROSITE" id="PS50895">
    <property type="entry name" value="SURF1"/>
    <property type="match status" value="1"/>
</dbReference>
<protein>
    <recommendedName>
        <fullName evidence="6">SURF1-like protein</fullName>
    </recommendedName>
</protein>
<comment type="caution">
    <text evidence="6">Lacks conserved residue(s) required for the propagation of feature annotation.</text>
</comment>
<keyword evidence="6" id="KW-1003">Cell membrane</keyword>
<dbReference type="EMBL" id="JAGJRS010000017">
    <property type="protein sequence ID" value="MBP1474343.1"/>
    <property type="molecule type" value="Genomic_DNA"/>
</dbReference>
<dbReference type="Proteomes" id="UP000823790">
    <property type="component" value="Unassembled WGS sequence"/>
</dbReference>
<evidence type="ECO:0000313" key="8">
    <source>
        <dbReference type="Proteomes" id="UP000823790"/>
    </source>
</evidence>
<comment type="similarity">
    <text evidence="2 6">Belongs to the SURF1 family.</text>
</comment>
<organism evidence="7 8">
    <name type="scientific">Frateuria flava</name>
    <dbReference type="NCBI Taxonomy" id="2821489"/>
    <lineage>
        <taxon>Bacteria</taxon>
        <taxon>Pseudomonadati</taxon>
        <taxon>Pseudomonadota</taxon>
        <taxon>Gammaproteobacteria</taxon>
        <taxon>Lysobacterales</taxon>
        <taxon>Rhodanobacteraceae</taxon>
        <taxon>Frateuria</taxon>
    </lineage>
</organism>
<proteinExistence type="inferred from homology"/>
<keyword evidence="4 6" id="KW-1133">Transmembrane helix</keyword>
<dbReference type="RefSeq" id="WP_209618942.1">
    <property type="nucleotide sequence ID" value="NZ_JAGJRS010000017.1"/>
</dbReference>
<keyword evidence="3 6" id="KW-0812">Transmembrane</keyword>
<comment type="caution">
    <text evidence="7">The sequence shown here is derived from an EMBL/GenBank/DDBJ whole genome shotgun (WGS) entry which is preliminary data.</text>
</comment>
<gene>
    <name evidence="7" type="ORF">J7I44_08525</name>
</gene>
<comment type="subcellular location">
    <subcellularLocation>
        <location evidence="6">Cell membrane</location>
        <topology evidence="6">Multi-pass membrane protein</topology>
    </subcellularLocation>
    <subcellularLocation>
        <location evidence="1">Membrane</location>
    </subcellularLocation>
</comment>
<keyword evidence="8" id="KW-1185">Reference proteome</keyword>
<evidence type="ECO:0000256" key="1">
    <source>
        <dbReference type="ARBA" id="ARBA00004370"/>
    </source>
</evidence>